<gene>
    <name evidence="1" type="ORF">PXEA_LOCUS14898</name>
</gene>
<dbReference type="InterPro" id="IPR027417">
    <property type="entry name" value="P-loop_NTPase"/>
</dbReference>
<dbReference type="Proteomes" id="UP000784294">
    <property type="component" value="Unassembled WGS sequence"/>
</dbReference>
<sequence>MDSTTMKSAGFDLTPIGTTWKATFELLYHQPCHHFYLPSRRERGLKPEARLRVDQLLLQETKSQLPPKKTKTICTGYAAVVGVPSSAYFRYLLKVFLKAKVTTT</sequence>
<organism evidence="1 2">
    <name type="scientific">Protopolystoma xenopodis</name>
    <dbReference type="NCBI Taxonomy" id="117903"/>
    <lineage>
        <taxon>Eukaryota</taxon>
        <taxon>Metazoa</taxon>
        <taxon>Spiralia</taxon>
        <taxon>Lophotrochozoa</taxon>
        <taxon>Platyhelminthes</taxon>
        <taxon>Monogenea</taxon>
        <taxon>Polyopisthocotylea</taxon>
        <taxon>Polystomatidea</taxon>
        <taxon>Polystomatidae</taxon>
        <taxon>Protopolystoma</taxon>
    </lineage>
</organism>
<evidence type="ECO:0000313" key="1">
    <source>
        <dbReference type="EMBL" id="VEL21458.1"/>
    </source>
</evidence>
<reference evidence="1" key="1">
    <citation type="submission" date="2018-11" db="EMBL/GenBank/DDBJ databases">
        <authorList>
            <consortium name="Pathogen Informatics"/>
        </authorList>
    </citation>
    <scope>NUCLEOTIDE SEQUENCE</scope>
</reference>
<name>A0A448WVY1_9PLAT</name>
<protein>
    <submittedName>
        <fullName evidence="1">Uncharacterized protein</fullName>
    </submittedName>
</protein>
<dbReference type="Gene3D" id="3.40.50.300">
    <property type="entry name" value="P-loop containing nucleotide triphosphate hydrolases"/>
    <property type="match status" value="1"/>
</dbReference>
<accession>A0A448WVY1</accession>
<comment type="caution">
    <text evidence="1">The sequence shown here is derived from an EMBL/GenBank/DDBJ whole genome shotgun (WGS) entry which is preliminary data.</text>
</comment>
<proteinExistence type="predicted"/>
<dbReference type="EMBL" id="CAAALY010051445">
    <property type="protein sequence ID" value="VEL21458.1"/>
    <property type="molecule type" value="Genomic_DNA"/>
</dbReference>
<keyword evidence="2" id="KW-1185">Reference proteome</keyword>
<dbReference type="AlphaFoldDB" id="A0A448WVY1"/>
<evidence type="ECO:0000313" key="2">
    <source>
        <dbReference type="Proteomes" id="UP000784294"/>
    </source>
</evidence>